<dbReference type="CDD" id="cd02440">
    <property type="entry name" value="AdoMet_MTases"/>
    <property type="match status" value="1"/>
</dbReference>
<gene>
    <name evidence="2" type="ORF">B4121_2199</name>
</gene>
<feature type="domain" description="Methyltransferase type 11" evidence="1">
    <location>
        <begin position="65"/>
        <end position="160"/>
    </location>
</feature>
<dbReference type="Pfam" id="PF08241">
    <property type="entry name" value="Methyltransf_11"/>
    <property type="match status" value="1"/>
</dbReference>
<name>A0A7Z1B3S7_9BACI</name>
<comment type="caution">
    <text evidence="2">The sequence shown here is derived from an EMBL/GenBank/DDBJ whole genome shotgun (WGS) entry which is preliminary data.</text>
</comment>
<dbReference type="EMBL" id="LKPO01000013">
    <property type="protein sequence ID" value="OLF93829.1"/>
    <property type="molecule type" value="Genomic_DNA"/>
</dbReference>
<reference evidence="2 3" key="1">
    <citation type="journal article" date="2016" name="Front. Microbiol.">
        <title>High-Level Heat Resistance of Spores of Bacillus amyloliquefaciens and Bacillus licheniformis Results from the Presence of a spoVA Operon in a Tn1546 Transposon.</title>
        <authorList>
            <person name="Berendsen E.M."/>
            <person name="Koning R.A."/>
            <person name="Boekhorst J."/>
            <person name="de Jong A."/>
            <person name="Kuipers O.P."/>
            <person name="Wells-Bennik M.H."/>
        </authorList>
    </citation>
    <scope>NUCLEOTIDE SEQUENCE [LARGE SCALE GENOMIC DNA]</scope>
    <source>
        <strain evidence="2 3">B4121</strain>
    </source>
</reference>
<protein>
    <recommendedName>
        <fullName evidence="1">Methyltransferase type 11 domain-containing protein</fullName>
    </recommendedName>
</protein>
<dbReference type="PANTHER" id="PTHR43861:SF1">
    <property type="entry name" value="TRANS-ACONITATE 2-METHYLTRANSFERASE"/>
    <property type="match status" value="1"/>
</dbReference>
<dbReference type="PANTHER" id="PTHR43861">
    <property type="entry name" value="TRANS-ACONITATE 2-METHYLTRANSFERASE-RELATED"/>
    <property type="match status" value="1"/>
</dbReference>
<organism evidence="2 3">
    <name type="scientific">Bacillus paralicheniformis</name>
    <dbReference type="NCBI Taxonomy" id="1648923"/>
    <lineage>
        <taxon>Bacteria</taxon>
        <taxon>Bacillati</taxon>
        <taxon>Bacillota</taxon>
        <taxon>Bacilli</taxon>
        <taxon>Bacillales</taxon>
        <taxon>Bacillaceae</taxon>
        <taxon>Bacillus</taxon>
    </lineage>
</organism>
<dbReference type="InterPro" id="IPR029063">
    <property type="entry name" value="SAM-dependent_MTases_sf"/>
</dbReference>
<dbReference type="Gene3D" id="3.40.50.150">
    <property type="entry name" value="Vaccinia Virus protein VP39"/>
    <property type="match status" value="1"/>
</dbReference>
<evidence type="ECO:0000259" key="1">
    <source>
        <dbReference type="Pfam" id="PF08241"/>
    </source>
</evidence>
<dbReference type="GO" id="GO:0008757">
    <property type="term" value="F:S-adenosylmethionine-dependent methyltransferase activity"/>
    <property type="evidence" value="ECO:0007669"/>
    <property type="project" value="InterPro"/>
</dbReference>
<dbReference type="Proteomes" id="UP000185604">
    <property type="component" value="Unassembled WGS sequence"/>
</dbReference>
<evidence type="ECO:0000313" key="3">
    <source>
        <dbReference type="Proteomes" id="UP000185604"/>
    </source>
</evidence>
<evidence type="ECO:0000313" key="2">
    <source>
        <dbReference type="EMBL" id="OLF93829.1"/>
    </source>
</evidence>
<sequence>MNKQTLKRRRNMTRKIGTEEAIQRWNRFADAYAANHTELGDIHKEVFLNPAIFSLIETVKNQHVLDAGCGEGYFSRLLAKAGANVTAVDYSPRMIDIAKERTPDDLPIEYQHGNCEDLNMLEDNSFDLIISNMVMQDLADYEKAFQEMHRLLTDRGFFIFSILHPCFITPESGWEKTKDGKKLHWNVDRYFYEGTYEQKLGDRENMLFFHRTLTSYINTLRKTGFMLESIVEPKPSEEILKKYPSFAEDFRCPDFIVFKLKKR</sequence>
<proteinExistence type="predicted"/>
<dbReference type="SUPFAM" id="SSF53335">
    <property type="entry name" value="S-adenosyl-L-methionine-dependent methyltransferases"/>
    <property type="match status" value="1"/>
</dbReference>
<accession>A0A7Z1B3S7</accession>
<dbReference type="InterPro" id="IPR013216">
    <property type="entry name" value="Methyltransf_11"/>
</dbReference>
<dbReference type="AlphaFoldDB" id="A0A7Z1B3S7"/>